<dbReference type="EMBL" id="BMAU01021296">
    <property type="protein sequence ID" value="GFY10217.1"/>
    <property type="molecule type" value="Genomic_DNA"/>
</dbReference>
<dbReference type="Proteomes" id="UP000887159">
    <property type="component" value="Unassembled WGS sequence"/>
</dbReference>
<organism evidence="1 2">
    <name type="scientific">Trichonephila clavipes</name>
    <name type="common">Golden silk orbweaver</name>
    <name type="synonym">Nephila clavipes</name>
    <dbReference type="NCBI Taxonomy" id="2585209"/>
    <lineage>
        <taxon>Eukaryota</taxon>
        <taxon>Metazoa</taxon>
        <taxon>Ecdysozoa</taxon>
        <taxon>Arthropoda</taxon>
        <taxon>Chelicerata</taxon>
        <taxon>Arachnida</taxon>
        <taxon>Araneae</taxon>
        <taxon>Araneomorphae</taxon>
        <taxon>Entelegynae</taxon>
        <taxon>Araneoidea</taxon>
        <taxon>Nephilidae</taxon>
        <taxon>Trichonephila</taxon>
    </lineage>
</organism>
<name>A0A8X6SA39_TRICX</name>
<evidence type="ECO:0000313" key="1">
    <source>
        <dbReference type="EMBL" id="GFY10217.1"/>
    </source>
</evidence>
<protein>
    <submittedName>
        <fullName evidence="1">Uncharacterized protein</fullName>
    </submittedName>
</protein>
<proteinExistence type="predicted"/>
<accession>A0A8X6SA39</accession>
<dbReference type="AlphaFoldDB" id="A0A8X6SA39"/>
<gene>
    <name evidence="1" type="ORF">TNCV_2628961</name>
</gene>
<sequence>MQKRVLSVGTLTLPEDECSSECIETDEPMSVKENTNVRVEMFDEYYSEKIRSFRHFTESTEKKFEDFQPLPPRCAQMFLSQLVARSLAPLST</sequence>
<reference evidence="1" key="1">
    <citation type="submission" date="2020-08" db="EMBL/GenBank/DDBJ databases">
        <title>Multicomponent nature underlies the extraordinary mechanical properties of spider dragline silk.</title>
        <authorList>
            <person name="Kono N."/>
            <person name="Nakamura H."/>
            <person name="Mori M."/>
            <person name="Yoshida Y."/>
            <person name="Ohtoshi R."/>
            <person name="Malay A.D."/>
            <person name="Moran D.A.P."/>
            <person name="Tomita M."/>
            <person name="Numata K."/>
            <person name="Arakawa K."/>
        </authorList>
    </citation>
    <scope>NUCLEOTIDE SEQUENCE</scope>
</reference>
<evidence type="ECO:0000313" key="2">
    <source>
        <dbReference type="Proteomes" id="UP000887159"/>
    </source>
</evidence>
<comment type="caution">
    <text evidence="1">The sequence shown here is derived from an EMBL/GenBank/DDBJ whole genome shotgun (WGS) entry which is preliminary data.</text>
</comment>
<keyword evidence="2" id="KW-1185">Reference proteome</keyword>